<keyword evidence="2" id="KW-1185">Reference proteome</keyword>
<sequence>MILLGEFYGAFLPHDSLMKLKIVLWTRGILPFMNIPRTSAIWALQHAACGGAFAATHCTLANLNWIDSDKRFPASSTAAAATSMVRRGPVAMVMHRTLDLALAGKTYIFRIQRVEIYLLTNFQPDL</sequence>
<gene>
    <name evidence="1" type="ORF">L596_011637</name>
</gene>
<protein>
    <submittedName>
        <fullName evidence="1">Uncharacterized protein</fullName>
    </submittedName>
</protein>
<reference evidence="1 2" key="2">
    <citation type="journal article" date="2019" name="G3 (Bethesda)">
        <title>Hybrid Assembly of the Genome of the Entomopathogenic Nematode Steinernema carpocapsae Identifies the X-Chromosome.</title>
        <authorList>
            <person name="Serra L."/>
            <person name="Macchietto M."/>
            <person name="Macias-Munoz A."/>
            <person name="McGill C.J."/>
            <person name="Rodriguez I.M."/>
            <person name="Rodriguez B."/>
            <person name="Murad R."/>
            <person name="Mortazavi A."/>
        </authorList>
    </citation>
    <scope>NUCLEOTIDE SEQUENCE [LARGE SCALE GENOMIC DNA]</scope>
    <source>
        <strain evidence="1 2">ALL</strain>
    </source>
</reference>
<evidence type="ECO:0000313" key="1">
    <source>
        <dbReference type="EMBL" id="TKR87193.1"/>
    </source>
</evidence>
<evidence type="ECO:0000313" key="2">
    <source>
        <dbReference type="Proteomes" id="UP000298663"/>
    </source>
</evidence>
<proteinExistence type="predicted"/>
<dbReference type="EMBL" id="AZBU02000003">
    <property type="protein sequence ID" value="TKR87193.1"/>
    <property type="molecule type" value="Genomic_DNA"/>
</dbReference>
<reference evidence="1 2" key="1">
    <citation type="journal article" date="2015" name="Genome Biol.">
        <title>Comparative genomics of Steinernema reveals deeply conserved gene regulatory networks.</title>
        <authorList>
            <person name="Dillman A.R."/>
            <person name="Macchietto M."/>
            <person name="Porter C.F."/>
            <person name="Rogers A."/>
            <person name="Williams B."/>
            <person name="Antoshechkin I."/>
            <person name="Lee M.M."/>
            <person name="Goodwin Z."/>
            <person name="Lu X."/>
            <person name="Lewis E.E."/>
            <person name="Goodrich-Blair H."/>
            <person name="Stock S.P."/>
            <person name="Adams B.J."/>
            <person name="Sternberg P.W."/>
            <person name="Mortazavi A."/>
        </authorList>
    </citation>
    <scope>NUCLEOTIDE SEQUENCE [LARGE SCALE GENOMIC DNA]</scope>
    <source>
        <strain evidence="1 2">ALL</strain>
    </source>
</reference>
<dbReference type="AlphaFoldDB" id="A0A4U5NVG4"/>
<organism evidence="1 2">
    <name type="scientific">Steinernema carpocapsae</name>
    <name type="common">Entomopathogenic nematode</name>
    <dbReference type="NCBI Taxonomy" id="34508"/>
    <lineage>
        <taxon>Eukaryota</taxon>
        <taxon>Metazoa</taxon>
        <taxon>Ecdysozoa</taxon>
        <taxon>Nematoda</taxon>
        <taxon>Chromadorea</taxon>
        <taxon>Rhabditida</taxon>
        <taxon>Tylenchina</taxon>
        <taxon>Panagrolaimomorpha</taxon>
        <taxon>Strongyloidoidea</taxon>
        <taxon>Steinernematidae</taxon>
        <taxon>Steinernema</taxon>
    </lineage>
</organism>
<dbReference type="Proteomes" id="UP000298663">
    <property type="component" value="Unassembled WGS sequence"/>
</dbReference>
<accession>A0A4U5NVG4</accession>
<name>A0A4U5NVG4_STECR</name>
<comment type="caution">
    <text evidence="1">The sequence shown here is derived from an EMBL/GenBank/DDBJ whole genome shotgun (WGS) entry which is preliminary data.</text>
</comment>